<keyword evidence="1" id="KW-0812">Transmembrane</keyword>
<accession>A0A210R0Y0</accession>
<keyword evidence="3" id="KW-1185">Reference proteome</keyword>
<keyword evidence="1" id="KW-1133">Transmembrane helix</keyword>
<organism evidence="2 3">
    <name type="scientific">Mizuhopecten yessoensis</name>
    <name type="common">Japanese scallop</name>
    <name type="synonym">Patinopecten yessoensis</name>
    <dbReference type="NCBI Taxonomy" id="6573"/>
    <lineage>
        <taxon>Eukaryota</taxon>
        <taxon>Metazoa</taxon>
        <taxon>Spiralia</taxon>
        <taxon>Lophotrochozoa</taxon>
        <taxon>Mollusca</taxon>
        <taxon>Bivalvia</taxon>
        <taxon>Autobranchia</taxon>
        <taxon>Pteriomorphia</taxon>
        <taxon>Pectinida</taxon>
        <taxon>Pectinoidea</taxon>
        <taxon>Pectinidae</taxon>
        <taxon>Mizuhopecten</taxon>
    </lineage>
</organism>
<comment type="caution">
    <text evidence="2">The sequence shown here is derived from an EMBL/GenBank/DDBJ whole genome shotgun (WGS) entry which is preliminary data.</text>
</comment>
<feature type="transmembrane region" description="Helical" evidence="1">
    <location>
        <begin position="58"/>
        <end position="75"/>
    </location>
</feature>
<protein>
    <submittedName>
        <fullName evidence="2">Uncharacterized protein</fullName>
    </submittedName>
</protein>
<keyword evidence="1" id="KW-0472">Membrane</keyword>
<evidence type="ECO:0000313" key="2">
    <source>
        <dbReference type="EMBL" id="OWF54693.1"/>
    </source>
</evidence>
<dbReference type="AlphaFoldDB" id="A0A210R0Y0"/>
<dbReference type="Proteomes" id="UP000242188">
    <property type="component" value="Unassembled WGS sequence"/>
</dbReference>
<gene>
    <name evidence="2" type="ORF">KP79_PYT04415</name>
</gene>
<evidence type="ECO:0000313" key="3">
    <source>
        <dbReference type="Proteomes" id="UP000242188"/>
    </source>
</evidence>
<dbReference type="EMBL" id="NEDP02000942">
    <property type="protein sequence ID" value="OWF54693.1"/>
    <property type="molecule type" value="Genomic_DNA"/>
</dbReference>
<feature type="transmembrane region" description="Helical" evidence="1">
    <location>
        <begin position="27"/>
        <end position="46"/>
    </location>
</feature>
<sequence length="98" mass="11088">MDKKPEISKEAADAFIACGKTGNINTMVLFAATFGVAYLAQGAYMYKTKKFLKSKNRALLPLGAAFLPSYFYYWSVLYNCRKEMGKNYPQCFETKGPR</sequence>
<reference evidence="2 3" key="1">
    <citation type="journal article" date="2017" name="Nat. Ecol. Evol.">
        <title>Scallop genome provides insights into evolution of bilaterian karyotype and development.</title>
        <authorList>
            <person name="Wang S."/>
            <person name="Zhang J."/>
            <person name="Jiao W."/>
            <person name="Li J."/>
            <person name="Xun X."/>
            <person name="Sun Y."/>
            <person name="Guo X."/>
            <person name="Huan P."/>
            <person name="Dong B."/>
            <person name="Zhang L."/>
            <person name="Hu X."/>
            <person name="Sun X."/>
            <person name="Wang J."/>
            <person name="Zhao C."/>
            <person name="Wang Y."/>
            <person name="Wang D."/>
            <person name="Huang X."/>
            <person name="Wang R."/>
            <person name="Lv J."/>
            <person name="Li Y."/>
            <person name="Zhang Z."/>
            <person name="Liu B."/>
            <person name="Lu W."/>
            <person name="Hui Y."/>
            <person name="Liang J."/>
            <person name="Zhou Z."/>
            <person name="Hou R."/>
            <person name="Li X."/>
            <person name="Liu Y."/>
            <person name="Li H."/>
            <person name="Ning X."/>
            <person name="Lin Y."/>
            <person name="Zhao L."/>
            <person name="Xing Q."/>
            <person name="Dou J."/>
            <person name="Li Y."/>
            <person name="Mao J."/>
            <person name="Guo H."/>
            <person name="Dou H."/>
            <person name="Li T."/>
            <person name="Mu C."/>
            <person name="Jiang W."/>
            <person name="Fu Q."/>
            <person name="Fu X."/>
            <person name="Miao Y."/>
            <person name="Liu J."/>
            <person name="Yu Q."/>
            <person name="Li R."/>
            <person name="Liao H."/>
            <person name="Li X."/>
            <person name="Kong Y."/>
            <person name="Jiang Z."/>
            <person name="Chourrout D."/>
            <person name="Li R."/>
            <person name="Bao Z."/>
        </authorList>
    </citation>
    <scope>NUCLEOTIDE SEQUENCE [LARGE SCALE GENOMIC DNA]</scope>
    <source>
        <strain evidence="2 3">PY_sf001</strain>
    </source>
</reference>
<proteinExistence type="predicted"/>
<evidence type="ECO:0000256" key="1">
    <source>
        <dbReference type="SAM" id="Phobius"/>
    </source>
</evidence>
<name>A0A210R0Y0_MIZYE</name>